<dbReference type="InterPro" id="IPR029060">
    <property type="entry name" value="PIN-like_dom_sf"/>
</dbReference>
<sequence>MIGLDTNVLARYYIDDRTDIEASHQRPLAQNLIDSGQPLVVCKTVIIELEWLMRNQYKIKRAVIVSAFQHMLSLTHIKIEDRLAVMQALTNYARGLAFADALDHAAYINCDSMASFDDRKFARRVAGGGWRLCGCSRR</sequence>
<dbReference type="Pfam" id="PF01850">
    <property type="entry name" value="PIN"/>
    <property type="match status" value="1"/>
</dbReference>
<accession>A0ABW9V7G7</accession>
<protein>
    <submittedName>
        <fullName evidence="2">PIN domain-containing protein</fullName>
    </submittedName>
</protein>
<dbReference type="CDD" id="cd18683">
    <property type="entry name" value="PIN_VapC-like"/>
    <property type="match status" value="1"/>
</dbReference>
<dbReference type="RefSeq" id="WP_160990950.1">
    <property type="nucleotide sequence ID" value="NZ_WWCO01000009.1"/>
</dbReference>
<dbReference type="InterPro" id="IPR002716">
    <property type="entry name" value="PIN_dom"/>
</dbReference>
<proteinExistence type="predicted"/>
<dbReference type="Proteomes" id="UP000449678">
    <property type="component" value="Unassembled WGS sequence"/>
</dbReference>
<keyword evidence="3" id="KW-1185">Reference proteome</keyword>
<dbReference type="EMBL" id="WWCO01000009">
    <property type="protein sequence ID" value="MYM35563.1"/>
    <property type="molecule type" value="Genomic_DNA"/>
</dbReference>
<evidence type="ECO:0000313" key="2">
    <source>
        <dbReference type="EMBL" id="MYM35563.1"/>
    </source>
</evidence>
<evidence type="ECO:0000313" key="3">
    <source>
        <dbReference type="Proteomes" id="UP000449678"/>
    </source>
</evidence>
<dbReference type="Gene3D" id="3.40.50.1010">
    <property type="entry name" value="5'-nuclease"/>
    <property type="match status" value="1"/>
</dbReference>
<evidence type="ECO:0000259" key="1">
    <source>
        <dbReference type="Pfam" id="PF01850"/>
    </source>
</evidence>
<gene>
    <name evidence="2" type="ORF">GTP38_14605</name>
</gene>
<name>A0ABW9V7G7_9BURK</name>
<feature type="domain" description="PIN" evidence="1">
    <location>
        <begin position="4"/>
        <end position="123"/>
    </location>
</feature>
<dbReference type="SUPFAM" id="SSF88723">
    <property type="entry name" value="PIN domain-like"/>
    <property type="match status" value="1"/>
</dbReference>
<organism evidence="2 3">
    <name type="scientific">Duganella lactea</name>
    <dbReference type="NCBI Taxonomy" id="2692173"/>
    <lineage>
        <taxon>Bacteria</taxon>
        <taxon>Pseudomonadati</taxon>
        <taxon>Pseudomonadota</taxon>
        <taxon>Betaproteobacteria</taxon>
        <taxon>Burkholderiales</taxon>
        <taxon>Oxalobacteraceae</taxon>
        <taxon>Telluria group</taxon>
        <taxon>Duganella</taxon>
    </lineage>
</organism>
<reference evidence="2 3" key="1">
    <citation type="submission" date="2019-12" db="EMBL/GenBank/DDBJ databases">
        <title>Novel species isolated from a subtropical stream in China.</title>
        <authorList>
            <person name="Lu H."/>
        </authorList>
    </citation>
    <scope>NUCLEOTIDE SEQUENCE [LARGE SCALE GENOMIC DNA]</scope>
    <source>
        <strain evidence="2 3">FT94W</strain>
    </source>
</reference>
<comment type="caution">
    <text evidence="2">The sequence shown here is derived from an EMBL/GenBank/DDBJ whole genome shotgun (WGS) entry which is preliminary data.</text>
</comment>